<accession>A0A210R380</accession>
<feature type="compositionally biased region" description="Polar residues" evidence="1">
    <location>
        <begin position="12"/>
        <end position="22"/>
    </location>
</feature>
<gene>
    <name evidence="2" type="ORF">KP79_PYT23108</name>
</gene>
<reference evidence="2 3" key="1">
    <citation type="journal article" date="2017" name="Nat. Ecol. Evol.">
        <title>Scallop genome provides insights into evolution of bilaterian karyotype and development.</title>
        <authorList>
            <person name="Wang S."/>
            <person name="Zhang J."/>
            <person name="Jiao W."/>
            <person name="Li J."/>
            <person name="Xun X."/>
            <person name="Sun Y."/>
            <person name="Guo X."/>
            <person name="Huan P."/>
            <person name="Dong B."/>
            <person name="Zhang L."/>
            <person name="Hu X."/>
            <person name="Sun X."/>
            <person name="Wang J."/>
            <person name="Zhao C."/>
            <person name="Wang Y."/>
            <person name="Wang D."/>
            <person name="Huang X."/>
            <person name="Wang R."/>
            <person name="Lv J."/>
            <person name="Li Y."/>
            <person name="Zhang Z."/>
            <person name="Liu B."/>
            <person name="Lu W."/>
            <person name="Hui Y."/>
            <person name="Liang J."/>
            <person name="Zhou Z."/>
            <person name="Hou R."/>
            <person name="Li X."/>
            <person name="Liu Y."/>
            <person name="Li H."/>
            <person name="Ning X."/>
            <person name="Lin Y."/>
            <person name="Zhao L."/>
            <person name="Xing Q."/>
            <person name="Dou J."/>
            <person name="Li Y."/>
            <person name="Mao J."/>
            <person name="Guo H."/>
            <person name="Dou H."/>
            <person name="Li T."/>
            <person name="Mu C."/>
            <person name="Jiang W."/>
            <person name="Fu Q."/>
            <person name="Fu X."/>
            <person name="Miao Y."/>
            <person name="Liu J."/>
            <person name="Yu Q."/>
            <person name="Li R."/>
            <person name="Liao H."/>
            <person name="Li X."/>
            <person name="Kong Y."/>
            <person name="Jiang Z."/>
            <person name="Chourrout D."/>
            <person name="Li R."/>
            <person name="Bao Z."/>
        </authorList>
    </citation>
    <scope>NUCLEOTIDE SEQUENCE [LARGE SCALE GENOMIC DNA]</scope>
    <source>
        <strain evidence="2 3">PY_sf001</strain>
    </source>
</reference>
<evidence type="ECO:0000256" key="1">
    <source>
        <dbReference type="SAM" id="MobiDB-lite"/>
    </source>
</evidence>
<feature type="region of interest" description="Disordered" evidence="1">
    <location>
        <begin position="1"/>
        <end position="55"/>
    </location>
</feature>
<sequence length="140" mass="15636">MAGIINPVYGANTGTNTHIDNLNNRRREHDNQMQPPGPGPCSAAASCSPSYPDDDEDRYTDFKALEAHTYKNASLGASNTYENGSKACAKDMMYNNKIQVDLVNNLDKSEEASPPRDYDNVSLDSIDMEKARNKDWPLYW</sequence>
<keyword evidence="3" id="KW-1185">Reference proteome</keyword>
<evidence type="ECO:0000313" key="3">
    <source>
        <dbReference type="Proteomes" id="UP000242188"/>
    </source>
</evidence>
<feature type="compositionally biased region" description="Low complexity" evidence="1">
    <location>
        <begin position="40"/>
        <end position="50"/>
    </location>
</feature>
<dbReference type="OrthoDB" id="6102325at2759"/>
<evidence type="ECO:0000313" key="2">
    <source>
        <dbReference type="EMBL" id="OWF55513.1"/>
    </source>
</evidence>
<dbReference type="Proteomes" id="UP000242188">
    <property type="component" value="Unassembled WGS sequence"/>
</dbReference>
<comment type="caution">
    <text evidence="2">The sequence shown here is derived from an EMBL/GenBank/DDBJ whole genome shotgun (WGS) entry which is preliminary data.</text>
</comment>
<proteinExistence type="predicted"/>
<protein>
    <submittedName>
        <fullName evidence="2">Uncharacterized protein</fullName>
    </submittedName>
</protein>
<name>A0A210R380_MIZYE</name>
<dbReference type="EMBL" id="NEDP02000656">
    <property type="protein sequence ID" value="OWF55513.1"/>
    <property type="molecule type" value="Genomic_DNA"/>
</dbReference>
<dbReference type="AlphaFoldDB" id="A0A210R380"/>
<organism evidence="2 3">
    <name type="scientific">Mizuhopecten yessoensis</name>
    <name type="common">Japanese scallop</name>
    <name type="synonym">Patinopecten yessoensis</name>
    <dbReference type="NCBI Taxonomy" id="6573"/>
    <lineage>
        <taxon>Eukaryota</taxon>
        <taxon>Metazoa</taxon>
        <taxon>Spiralia</taxon>
        <taxon>Lophotrochozoa</taxon>
        <taxon>Mollusca</taxon>
        <taxon>Bivalvia</taxon>
        <taxon>Autobranchia</taxon>
        <taxon>Pteriomorphia</taxon>
        <taxon>Pectinida</taxon>
        <taxon>Pectinoidea</taxon>
        <taxon>Pectinidae</taxon>
        <taxon>Mizuhopecten</taxon>
    </lineage>
</organism>